<reference evidence="1" key="2">
    <citation type="submission" date="2025-09" db="UniProtKB">
        <authorList>
            <consortium name="EnsemblPlants"/>
        </authorList>
    </citation>
    <scope>IDENTIFICATION</scope>
</reference>
<evidence type="ECO:0000313" key="2">
    <source>
        <dbReference type="Proteomes" id="UP001732700"/>
    </source>
</evidence>
<dbReference type="Proteomes" id="UP001732700">
    <property type="component" value="Chromosome 1A"/>
</dbReference>
<accession>A0ACD5TF97</accession>
<dbReference type="EnsemblPlants" id="AVESA.00010b.r2.1AG0044270.1">
    <property type="protein sequence ID" value="AVESA.00010b.r2.1AG0044270.1.CDS.1"/>
    <property type="gene ID" value="AVESA.00010b.r2.1AG0044270"/>
</dbReference>
<sequence>MHIQGMSRERNSGGGGGGGTAGAGGPRADAQTHYRGVRKRPWGRYAAEIRDPWKKTRVWLGTYDTPVDAALAYDRAAVALRGPKARTNFGSGHGQHPLPHAHLQYHHHHQQQQHQCLPPRPPPPPTGLFRGGHDYAHATPWHCVYFPSRLSSTVLDFLAQPLPVKREPAPSLPSTVLELRTGPSVPAAFDLNEPPSLLFGS</sequence>
<keyword evidence="2" id="KW-1185">Reference proteome</keyword>
<name>A0ACD5TF97_AVESA</name>
<reference evidence="1" key="1">
    <citation type="submission" date="2021-05" db="EMBL/GenBank/DDBJ databases">
        <authorList>
            <person name="Scholz U."/>
            <person name="Mascher M."/>
            <person name="Fiebig A."/>
        </authorList>
    </citation>
    <scope>NUCLEOTIDE SEQUENCE [LARGE SCALE GENOMIC DNA]</scope>
</reference>
<organism evidence="1 2">
    <name type="scientific">Avena sativa</name>
    <name type="common">Oat</name>
    <dbReference type="NCBI Taxonomy" id="4498"/>
    <lineage>
        <taxon>Eukaryota</taxon>
        <taxon>Viridiplantae</taxon>
        <taxon>Streptophyta</taxon>
        <taxon>Embryophyta</taxon>
        <taxon>Tracheophyta</taxon>
        <taxon>Spermatophyta</taxon>
        <taxon>Magnoliopsida</taxon>
        <taxon>Liliopsida</taxon>
        <taxon>Poales</taxon>
        <taxon>Poaceae</taxon>
        <taxon>BOP clade</taxon>
        <taxon>Pooideae</taxon>
        <taxon>Poodae</taxon>
        <taxon>Poeae</taxon>
        <taxon>Poeae Chloroplast Group 1 (Aveneae type)</taxon>
        <taxon>Aveninae</taxon>
        <taxon>Avena</taxon>
    </lineage>
</organism>
<protein>
    <submittedName>
        <fullName evidence="1">Uncharacterized protein</fullName>
    </submittedName>
</protein>
<proteinExistence type="predicted"/>
<evidence type="ECO:0000313" key="1">
    <source>
        <dbReference type="EnsemblPlants" id="AVESA.00010b.r2.1AG0044270.1.CDS.1"/>
    </source>
</evidence>